<dbReference type="GO" id="GO:0071555">
    <property type="term" value="P:cell wall organization"/>
    <property type="evidence" value="ECO:0007669"/>
    <property type="project" value="UniProtKB-KW"/>
</dbReference>
<evidence type="ECO:0000256" key="3">
    <source>
        <dbReference type="ARBA" id="ARBA00022490"/>
    </source>
</evidence>
<sequence>MKIKNILKEIEFTFVSETFEGEISKIQYNSKKVSTDDMFFCIKGLKVDGHLYIDEAIKKGAKVIVLENVDFAPKVKGITVIKVTDTRKALAKAAANYYDNPSRKINLIGITGTNGKTTTSYMIKSILEEAGYKVGLIGTIANFIGKTPIPSERTTPESLELQCLLDKMVKEGTEYCVMEVSSHSLALDRVYGIKFKLSMFTNLTQDHLDFHKTFENYYKCKLKLFKNSEYAAINVDDSYGKRVLRDIKEDNIIKSTYSIKEESDFKAYNITSYPKGISFNMDLQNTKYNMKISIPGNYNIYNALGAISICVKSGIDMKYIQKGLERSIVPGRCETVAKDKNLGFDIILDYAHTPDGLENVLSTLKELTKGRLISVYGCGGDRDKGKRPIMGSIGEKLSDITIITSDNPRSEDPINIIEDIISGIKDKENCIVIEDRKKAIEKAISIAKKDDVILIAGKGHETYQVLKEKTIHFDEREIVEEILNNKFSGK</sequence>
<evidence type="ECO:0000256" key="19">
    <source>
        <dbReference type="HAMAP-Rule" id="MF_00208"/>
    </source>
</evidence>
<dbReference type="RefSeq" id="WP_104409059.1">
    <property type="nucleotide sequence ID" value="NZ_PTIS01000001.1"/>
</dbReference>
<keyword evidence="3 19" id="KW-0963">Cytoplasm</keyword>
<evidence type="ECO:0000259" key="21">
    <source>
        <dbReference type="Pfam" id="PF01225"/>
    </source>
</evidence>
<keyword evidence="10 19" id="KW-0131">Cell cycle</keyword>
<name>A0A2S6G1D3_9CLOT</name>
<dbReference type="InterPro" id="IPR036615">
    <property type="entry name" value="Mur_ligase_C_dom_sf"/>
</dbReference>
<comment type="pathway">
    <text evidence="1 19 20">Cell wall biogenesis; peptidoglycan biosynthesis.</text>
</comment>
<comment type="cofactor">
    <cofactor evidence="19">
        <name>Mg(2+)</name>
        <dbReference type="ChEBI" id="CHEBI:18420"/>
    </cofactor>
</comment>
<evidence type="ECO:0000256" key="5">
    <source>
        <dbReference type="ARBA" id="ARBA00022618"/>
    </source>
</evidence>
<dbReference type="NCBIfam" id="NF001126">
    <property type="entry name" value="PRK00139.1-4"/>
    <property type="match status" value="1"/>
</dbReference>
<evidence type="ECO:0000256" key="20">
    <source>
        <dbReference type="RuleBase" id="RU004135"/>
    </source>
</evidence>
<evidence type="ECO:0000256" key="9">
    <source>
        <dbReference type="ARBA" id="ARBA00022984"/>
    </source>
</evidence>
<evidence type="ECO:0000256" key="1">
    <source>
        <dbReference type="ARBA" id="ARBA00004752"/>
    </source>
</evidence>
<feature type="domain" description="Mur ligase N-terminal catalytic" evidence="21">
    <location>
        <begin position="22"/>
        <end position="98"/>
    </location>
</feature>
<dbReference type="Pfam" id="PF01225">
    <property type="entry name" value="Mur_ligase"/>
    <property type="match status" value="1"/>
</dbReference>
<dbReference type="GO" id="GO:0008360">
    <property type="term" value="P:regulation of cell shape"/>
    <property type="evidence" value="ECO:0007669"/>
    <property type="project" value="UniProtKB-KW"/>
</dbReference>
<evidence type="ECO:0000256" key="12">
    <source>
        <dbReference type="ARBA" id="ARBA00050251"/>
    </source>
</evidence>
<evidence type="ECO:0000256" key="8">
    <source>
        <dbReference type="ARBA" id="ARBA00022960"/>
    </source>
</evidence>
<dbReference type="GO" id="GO:0005737">
    <property type="term" value="C:cytoplasm"/>
    <property type="evidence" value="ECO:0007669"/>
    <property type="project" value="UniProtKB-SubCell"/>
</dbReference>
<keyword evidence="5 19" id="KW-0132">Cell division</keyword>
<feature type="binding site" evidence="19">
    <location>
        <position position="181"/>
    </location>
    <ligand>
        <name>UDP-N-acetyl-alpha-D-muramoyl-L-alanyl-D-glutamate</name>
        <dbReference type="ChEBI" id="CHEBI:83900"/>
    </ligand>
</feature>
<evidence type="ECO:0000256" key="16">
    <source>
        <dbReference type="ARBA" id="ARBA00075482"/>
    </source>
</evidence>
<dbReference type="STRING" id="37659.GCA_000703125_02545"/>
<keyword evidence="4 19" id="KW-0436">Ligase</keyword>
<evidence type="ECO:0000256" key="6">
    <source>
        <dbReference type="ARBA" id="ARBA00022741"/>
    </source>
</evidence>
<dbReference type="InterPro" id="IPR018109">
    <property type="entry name" value="Folylpolyglutamate_synth_CS"/>
</dbReference>
<feature type="binding site" evidence="19">
    <location>
        <position position="461"/>
    </location>
    <ligand>
        <name>meso-2,6-diaminopimelate</name>
        <dbReference type="ChEBI" id="CHEBI:57791"/>
    </ligand>
</feature>
<keyword evidence="9 19" id="KW-0573">Peptidoglycan synthesis</keyword>
<dbReference type="SUPFAM" id="SSF63418">
    <property type="entry name" value="MurE/MurF N-terminal domain"/>
    <property type="match status" value="1"/>
</dbReference>
<feature type="domain" description="Mur ligase C-terminal" evidence="22">
    <location>
        <begin position="331"/>
        <end position="459"/>
    </location>
</feature>
<dbReference type="SUPFAM" id="SSF53623">
    <property type="entry name" value="MurD-like peptide ligases, catalytic domain"/>
    <property type="match status" value="1"/>
</dbReference>
<dbReference type="InterPro" id="IPR000713">
    <property type="entry name" value="Mur_ligase_N"/>
</dbReference>
<dbReference type="OrthoDB" id="9800958at2"/>
<dbReference type="EC" id="6.3.2.13" evidence="14 19"/>
<dbReference type="Gene3D" id="3.40.1390.10">
    <property type="entry name" value="MurE/MurF, N-terminal domain"/>
    <property type="match status" value="1"/>
</dbReference>
<feature type="binding site" evidence="19">
    <location>
        <position position="382"/>
    </location>
    <ligand>
        <name>meso-2,6-diaminopimelate</name>
        <dbReference type="ChEBI" id="CHEBI:57791"/>
    </ligand>
</feature>
<dbReference type="GO" id="GO:0000287">
    <property type="term" value="F:magnesium ion binding"/>
    <property type="evidence" value="ECO:0007669"/>
    <property type="project" value="UniProtKB-UniRule"/>
</dbReference>
<dbReference type="PANTHER" id="PTHR23135">
    <property type="entry name" value="MUR LIGASE FAMILY MEMBER"/>
    <property type="match status" value="1"/>
</dbReference>
<comment type="caution">
    <text evidence="24">The sequence shown here is derived from an EMBL/GenBank/DDBJ whole genome shotgun (WGS) entry which is preliminary data.</text>
</comment>
<keyword evidence="7 19" id="KW-0067">ATP-binding</keyword>
<evidence type="ECO:0000256" key="14">
    <source>
        <dbReference type="ARBA" id="ARBA00066633"/>
    </source>
</evidence>
<dbReference type="InterPro" id="IPR005761">
    <property type="entry name" value="UDP-N-AcMur-Glu-dNH2Pim_ligase"/>
</dbReference>
<dbReference type="AlphaFoldDB" id="A0A2S6G1D3"/>
<evidence type="ECO:0000256" key="10">
    <source>
        <dbReference type="ARBA" id="ARBA00023306"/>
    </source>
</evidence>
<accession>A0A2S6G1D3</accession>
<comment type="catalytic activity">
    <reaction evidence="12 19">
        <text>UDP-N-acetyl-alpha-D-muramoyl-L-alanyl-D-glutamate + meso-2,6-diaminopimelate + ATP = UDP-N-acetyl-alpha-D-muramoyl-L-alanyl-gamma-D-glutamyl-meso-2,6-diaminopimelate + ADP + phosphate + H(+)</text>
        <dbReference type="Rhea" id="RHEA:23676"/>
        <dbReference type="ChEBI" id="CHEBI:15378"/>
        <dbReference type="ChEBI" id="CHEBI:30616"/>
        <dbReference type="ChEBI" id="CHEBI:43474"/>
        <dbReference type="ChEBI" id="CHEBI:57791"/>
        <dbReference type="ChEBI" id="CHEBI:83900"/>
        <dbReference type="ChEBI" id="CHEBI:83905"/>
        <dbReference type="ChEBI" id="CHEBI:456216"/>
        <dbReference type="EC" id="6.3.2.13"/>
    </reaction>
</comment>
<keyword evidence="6 19" id="KW-0547">Nucleotide-binding</keyword>
<feature type="binding site" evidence="19">
    <location>
        <position position="457"/>
    </location>
    <ligand>
        <name>meso-2,6-diaminopimelate</name>
        <dbReference type="ChEBI" id="CHEBI:57791"/>
    </ligand>
</feature>
<dbReference type="InterPro" id="IPR004101">
    <property type="entry name" value="Mur_ligase_C"/>
</dbReference>
<dbReference type="HAMAP" id="MF_00208">
    <property type="entry name" value="MurE"/>
    <property type="match status" value="1"/>
</dbReference>
<proteinExistence type="inferred from homology"/>
<evidence type="ECO:0000256" key="13">
    <source>
        <dbReference type="ARBA" id="ARBA00056782"/>
    </source>
</evidence>
<dbReference type="NCBIfam" id="NF001124">
    <property type="entry name" value="PRK00139.1-2"/>
    <property type="match status" value="1"/>
</dbReference>
<dbReference type="Pfam" id="PF02875">
    <property type="entry name" value="Mur_ligase_C"/>
    <property type="match status" value="1"/>
</dbReference>
<dbReference type="UniPathway" id="UPA00219"/>
<evidence type="ECO:0000256" key="4">
    <source>
        <dbReference type="ARBA" id="ARBA00022598"/>
    </source>
</evidence>
<dbReference type="Proteomes" id="UP000239863">
    <property type="component" value="Unassembled WGS sequence"/>
</dbReference>
<evidence type="ECO:0000256" key="18">
    <source>
        <dbReference type="ARBA" id="ARBA00081560"/>
    </source>
</evidence>
<comment type="similarity">
    <text evidence="2 19">Belongs to the MurCDEF family. MurE subfamily.</text>
</comment>
<dbReference type="PROSITE" id="PS01011">
    <property type="entry name" value="FOLYLPOLYGLU_SYNT_1"/>
    <property type="match status" value="1"/>
</dbReference>
<dbReference type="GO" id="GO:0009252">
    <property type="term" value="P:peptidoglycan biosynthetic process"/>
    <property type="evidence" value="ECO:0007669"/>
    <property type="project" value="UniProtKB-UniRule"/>
</dbReference>
<evidence type="ECO:0000256" key="2">
    <source>
        <dbReference type="ARBA" id="ARBA00005898"/>
    </source>
</evidence>
<dbReference type="GO" id="GO:0051301">
    <property type="term" value="P:cell division"/>
    <property type="evidence" value="ECO:0007669"/>
    <property type="project" value="UniProtKB-KW"/>
</dbReference>
<evidence type="ECO:0000313" key="25">
    <source>
        <dbReference type="Proteomes" id="UP000239863"/>
    </source>
</evidence>
<evidence type="ECO:0000256" key="15">
    <source>
        <dbReference type="ARBA" id="ARBA00072883"/>
    </source>
</evidence>
<keyword evidence="19" id="KW-0460">Magnesium</keyword>
<gene>
    <name evidence="19" type="primary">murE</name>
    <name evidence="24" type="ORF">BD821_101408</name>
</gene>
<organism evidence="24 25">
    <name type="scientific">Clostridium algidicarnis DSM 15099</name>
    <dbReference type="NCBI Taxonomy" id="1121295"/>
    <lineage>
        <taxon>Bacteria</taxon>
        <taxon>Bacillati</taxon>
        <taxon>Bacillota</taxon>
        <taxon>Clostridia</taxon>
        <taxon>Eubacteriales</taxon>
        <taxon>Clostridiaceae</taxon>
        <taxon>Clostridium</taxon>
    </lineage>
</organism>
<feature type="modified residue" description="N6-carboxylysine" evidence="19">
    <location>
        <position position="221"/>
    </location>
</feature>
<dbReference type="Gene3D" id="3.40.1190.10">
    <property type="entry name" value="Mur-like, catalytic domain"/>
    <property type="match status" value="1"/>
</dbReference>
<evidence type="ECO:0000256" key="7">
    <source>
        <dbReference type="ARBA" id="ARBA00022840"/>
    </source>
</evidence>
<dbReference type="NCBIfam" id="TIGR01085">
    <property type="entry name" value="murE"/>
    <property type="match status" value="1"/>
</dbReference>
<dbReference type="GO" id="GO:0005524">
    <property type="term" value="F:ATP binding"/>
    <property type="evidence" value="ECO:0007669"/>
    <property type="project" value="UniProtKB-UniRule"/>
</dbReference>
<comment type="PTM">
    <text evidence="19">Carboxylation is probably crucial for Mg(2+) binding and, consequently, for the gamma-phosphate positioning of ATP.</text>
</comment>
<dbReference type="GO" id="GO:0008765">
    <property type="term" value="F:UDP-N-acetylmuramoylalanyl-D-glutamate-2,6-diaminopimelate ligase activity"/>
    <property type="evidence" value="ECO:0007669"/>
    <property type="project" value="UniProtKB-UniRule"/>
</dbReference>
<feature type="binding site" evidence="19">
    <location>
        <begin position="154"/>
        <end position="155"/>
    </location>
    <ligand>
        <name>UDP-N-acetyl-alpha-D-muramoyl-L-alanyl-D-glutamate</name>
        <dbReference type="ChEBI" id="CHEBI:83900"/>
    </ligand>
</feature>
<comment type="subcellular location">
    <subcellularLocation>
        <location evidence="19 20">Cytoplasm</location>
    </subcellularLocation>
</comment>
<feature type="binding site" evidence="19">
    <location>
        <begin position="406"/>
        <end position="409"/>
    </location>
    <ligand>
        <name>meso-2,6-diaminopimelate</name>
        <dbReference type="ChEBI" id="CHEBI:57791"/>
    </ligand>
</feature>
<reference evidence="24 25" key="1">
    <citation type="submission" date="2018-02" db="EMBL/GenBank/DDBJ databases">
        <title>Genomic Encyclopedia of Archaeal and Bacterial Type Strains, Phase II (KMG-II): from individual species to whole genera.</title>
        <authorList>
            <person name="Goeker M."/>
        </authorList>
    </citation>
    <scope>NUCLEOTIDE SEQUENCE [LARGE SCALE GENOMIC DNA]</scope>
    <source>
        <strain evidence="24 25">DSM 15099</strain>
    </source>
</reference>
<dbReference type="Pfam" id="PF08245">
    <property type="entry name" value="Mur_ligase_M"/>
    <property type="match status" value="1"/>
</dbReference>
<comment type="caution">
    <text evidence="19">Lacks conserved residue(s) required for the propagation of feature annotation.</text>
</comment>
<dbReference type="Gene3D" id="3.90.190.20">
    <property type="entry name" value="Mur ligase, C-terminal domain"/>
    <property type="match status" value="1"/>
</dbReference>
<dbReference type="GO" id="GO:0004326">
    <property type="term" value="F:tetrahydrofolylpolyglutamate synthase activity"/>
    <property type="evidence" value="ECO:0007669"/>
    <property type="project" value="InterPro"/>
</dbReference>
<dbReference type="InterPro" id="IPR036565">
    <property type="entry name" value="Mur-like_cat_sf"/>
</dbReference>
<evidence type="ECO:0000256" key="17">
    <source>
        <dbReference type="ARBA" id="ARBA00076158"/>
    </source>
</evidence>
<evidence type="ECO:0000259" key="23">
    <source>
        <dbReference type="Pfam" id="PF08245"/>
    </source>
</evidence>
<evidence type="ECO:0000256" key="11">
    <source>
        <dbReference type="ARBA" id="ARBA00023316"/>
    </source>
</evidence>
<dbReference type="FunFam" id="3.90.190.20:FF:000006">
    <property type="entry name" value="UDP-N-acetylmuramoyl-L-alanyl-D-glutamate--2,6-diaminopimelate ligase"/>
    <property type="match status" value="1"/>
</dbReference>
<dbReference type="InterPro" id="IPR035911">
    <property type="entry name" value="MurE/MurF_N"/>
</dbReference>
<feature type="binding site" evidence="19">
    <location>
        <begin position="112"/>
        <end position="118"/>
    </location>
    <ligand>
        <name>ATP</name>
        <dbReference type="ChEBI" id="CHEBI:30616"/>
    </ligand>
</feature>
<feature type="binding site" evidence="19">
    <location>
        <position position="30"/>
    </location>
    <ligand>
        <name>UDP-N-acetyl-alpha-D-muramoyl-L-alanyl-D-glutamate</name>
        <dbReference type="ChEBI" id="CHEBI:83900"/>
    </ligand>
</feature>
<feature type="short sequence motif" description="Meso-diaminopimelate recognition motif" evidence="19">
    <location>
        <begin position="406"/>
        <end position="409"/>
    </location>
</feature>
<keyword evidence="11 19" id="KW-0961">Cell wall biogenesis/degradation</keyword>
<feature type="binding site" evidence="19">
    <location>
        <position position="189"/>
    </location>
    <ligand>
        <name>UDP-N-acetyl-alpha-D-muramoyl-L-alanyl-D-glutamate</name>
        <dbReference type="ChEBI" id="CHEBI:83900"/>
    </ligand>
</feature>
<feature type="domain" description="Mur ligase central" evidence="23">
    <location>
        <begin position="110"/>
        <end position="309"/>
    </location>
</feature>
<protein>
    <recommendedName>
        <fullName evidence="15 19">UDP-N-acetylmuramoyl-L-alanyl-D-glutamate--2,6-diaminopimelate ligase</fullName>
        <ecNumber evidence="14 19">6.3.2.13</ecNumber>
    </recommendedName>
    <alternativeName>
        <fullName evidence="16 19">Meso-A2pm-adding enzyme</fullName>
    </alternativeName>
    <alternativeName>
        <fullName evidence="17 19">Meso-diaminopimelate-adding enzyme</fullName>
    </alternativeName>
    <alternativeName>
        <fullName evidence="18 19">UDP-MurNAc-L-Ala-D-Glu:meso-diaminopimelate ligase</fullName>
    </alternativeName>
    <alternativeName>
        <fullName evidence="19">UDP-MurNAc-tripeptide synthetase</fullName>
    </alternativeName>
    <alternativeName>
        <fullName evidence="19">UDP-N-acetylmuramyl-tripeptide synthetase</fullName>
    </alternativeName>
</protein>
<comment type="function">
    <text evidence="13 19">Catalyzes the addition of meso-diaminopimelic acid to the nucleotide precursor UDP-N-acetylmuramoyl-L-alanyl-D-glutamate (UMAG) in the biosynthesis of bacterial cell-wall peptidoglycan.</text>
</comment>
<evidence type="ECO:0000259" key="22">
    <source>
        <dbReference type="Pfam" id="PF02875"/>
    </source>
</evidence>
<dbReference type="PANTHER" id="PTHR23135:SF4">
    <property type="entry name" value="UDP-N-ACETYLMURAMOYL-L-ALANYL-D-GLUTAMATE--2,6-DIAMINOPIMELATE LIGASE MURE HOMOLOG, CHLOROPLASTIC"/>
    <property type="match status" value="1"/>
</dbReference>
<evidence type="ECO:0000313" key="24">
    <source>
        <dbReference type="EMBL" id="PPK49742.1"/>
    </source>
</evidence>
<dbReference type="SUPFAM" id="SSF53244">
    <property type="entry name" value="MurD-like peptide ligases, peptide-binding domain"/>
    <property type="match status" value="1"/>
</dbReference>
<keyword evidence="8 19" id="KW-0133">Cell shape</keyword>
<dbReference type="EMBL" id="PTIS01000001">
    <property type="protein sequence ID" value="PPK49742.1"/>
    <property type="molecule type" value="Genomic_DNA"/>
</dbReference>
<dbReference type="InterPro" id="IPR013221">
    <property type="entry name" value="Mur_ligase_cen"/>
</dbReference>